<gene>
    <name evidence="2" type="ORF">L195_g062564</name>
</gene>
<evidence type="ECO:0000256" key="1">
    <source>
        <dbReference type="SAM" id="MobiDB-lite"/>
    </source>
</evidence>
<feature type="compositionally biased region" description="Low complexity" evidence="1">
    <location>
        <begin position="38"/>
        <end position="48"/>
    </location>
</feature>
<protein>
    <submittedName>
        <fullName evidence="2">Putative envelope-like protein</fullName>
    </submittedName>
</protein>
<organism evidence="2 3">
    <name type="scientific">Trifolium pratense</name>
    <name type="common">Red clover</name>
    <dbReference type="NCBI Taxonomy" id="57577"/>
    <lineage>
        <taxon>Eukaryota</taxon>
        <taxon>Viridiplantae</taxon>
        <taxon>Streptophyta</taxon>
        <taxon>Embryophyta</taxon>
        <taxon>Tracheophyta</taxon>
        <taxon>Spermatophyta</taxon>
        <taxon>Magnoliopsida</taxon>
        <taxon>eudicotyledons</taxon>
        <taxon>Gunneridae</taxon>
        <taxon>Pentapetalae</taxon>
        <taxon>rosids</taxon>
        <taxon>fabids</taxon>
        <taxon>Fabales</taxon>
        <taxon>Fabaceae</taxon>
        <taxon>Papilionoideae</taxon>
        <taxon>50 kb inversion clade</taxon>
        <taxon>NPAAA clade</taxon>
        <taxon>Hologalegina</taxon>
        <taxon>IRL clade</taxon>
        <taxon>Trifolieae</taxon>
        <taxon>Trifolium</taxon>
    </lineage>
</organism>
<reference evidence="2 3" key="1">
    <citation type="journal article" date="2014" name="Am. J. Bot.">
        <title>Genome assembly and annotation for red clover (Trifolium pratense; Fabaceae).</title>
        <authorList>
            <person name="Istvanek J."/>
            <person name="Jaros M."/>
            <person name="Krenek A."/>
            <person name="Repkova J."/>
        </authorList>
    </citation>
    <scope>NUCLEOTIDE SEQUENCE [LARGE SCALE GENOMIC DNA]</scope>
    <source>
        <strain evidence="3">cv. Tatra</strain>
        <tissue evidence="2">Young leaves</tissue>
    </source>
</reference>
<dbReference type="AlphaFoldDB" id="A0A2K3KGG8"/>
<reference evidence="2 3" key="2">
    <citation type="journal article" date="2017" name="Front. Plant Sci.">
        <title>Gene Classification and Mining of Molecular Markers Useful in Red Clover (Trifolium pratense) Breeding.</title>
        <authorList>
            <person name="Istvanek J."/>
            <person name="Dluhosova J."/>
            <person name="Dluhos P."/>
            <person name="Patkova L."/>
            <person name="Nedelnik J."/>
            <person name="Repkova J."/>
        </authorList>
    </citation>
    <scope>NUCLEOTIDE SEQUENCE [LARGE SCALE GENOMIC DNA]</scope>
    <source>
        <strain evidence="3">cv. Tatra</strain>
        <tissue evidence="2">Young leaves</tissue>
    </source>
</reference>
<dbReference type="EMBL" id="ASHM01178586">
    <property type="protein sequence ID" value="PNX65363.1"/>
    <property type="molecule type" value="Genomic_DNA"/>
</dbReference>
<accession>A0A2K3KGG8</accession>
<feature type="non-terminal residue" evidence="2">
    <location>
        <position position="95"/>
    </location>
</feature>
<comment type="caution">
    <text evidence="2">The sequence shown here is derived from an EMBL/GenBank/DDBJ whole genome shotgun (WGS) entry which is preliminary data.</text>
</comment>
<sequence>GWSKFVPHPEKKKSVLKRKNAPSSDSDFEAEKDASSIKPPAKKATPQAATPVIEDFPCDNVSFHLPSYAQRWGIICKRRLTLERELGKDILECEE</sequence>
<evidence type="ECO:0000313" key="2">
    <source>
        <dbReference type="EMBL" id="PNX65363.1"/>
    </source>
</evidence>
<feature type="non-terminal residue" evidence="2">
    <location>
        <position position="1"/>
    </location>
</feature>
<name>A0A2K3KGG8_TRIPR</name>
<evidence type="ECO:0000313" key="3">
    <source>
        <dbReference type="Proteomes" id="UP000236291"/>
    </source>
</evidence>
<dbReference type="Proteomes" id="UP000236291">
    <property type="component" value="Unassembled WGS sequence"/>
</dbReference>
<proteinExistence type="predicted"/>
<feature type="region of interest" description="Disordered" evidence="1">
    <location>
        <begin position="1"/>
        <end position="48"/>
    </location>
</feature>